<dbReference type="KEGG" id="saga:M5M_02740"/>
<reference evidence="2 3" key="1">
    <citation type="journal article" date="2013" name="Genome Announc.">
        <title>Complete genome sequence of Simiduia agarivorans SA1(T), a marine bacterium able to degrade a variety of polysaccharides.</title>
        <authorList>
            <person name="Lin S.Y."/>
            <person name="Shieh W.Y."/>
            <person name="Chen J.S."/>
            <person name="Tang S.L."/>
        </authorList>
    </citation>
    <scope>NUCLEOTIDE SEQUENCE [LARGE SCALE GENOMIC DNA]</scope>
    <source>
        <strain evidence="3">DSM 21679 / JCM 13881 / BCRC 17597 / SA1</strain>
    </source>
</reference>
<organism evidence="2 3">
    <name type="scientific">Simiduia agarivorans (strain DSM 21679 / JCM 13881 / BCRC 17597 / SA1)</name>
    <dbReference type="NCBI Taxonomy" id="1117647"/>
    <lineage>
        <taxon>Bacteria</taxon>
        <taxon>Pseudomonadati</taxon>
        <taxon>Pseudomonadota</taxon>
        <taxon>Gammaproteobacteria</taxon>
        <taxon>Cellvibrionales</taxon>
        <taxon>Cellvibrionaceae</taxon>
        <taxon>Simiduia</taxon>
    </lineage>
</organism>
<evidence type="ECO:0000313" key="3">
    <source>
        <dbReference type="Proteomes" id="UP000000466"/>
    </source>
</evidence>
<name>K4KHV5_SIMAS</name>
<dbReference type="Gene3D" id="3.30.70.1290">
    <property type="entry name" value="Transposase IS200-like"/>
    <property type="match status" value="1"/>
</dbReference>
<accession>K4KHV5</accession>
<dbReference type="GO" id="GO:0006313">
    <property type="term" value="P:DNA transposition"/>
    <property type="evidence" value="ECO:0007669"/>
    <property type="project" value="InterPro"/>
</dbReference>
<sequence>MNHFHTQDLRKGRRSTVGQIYHVTTTTKAREPVFERFDLARGVVRSLRFADELGWVSSLAFVVMPDHLHWLFELLGDRSLPDVVKGVKQYSSRFAGVSIWQSGFHDRALRREDDILEAARYIVANPMRAGLVERIGDYPHWDAVWV</sequence>
<dbReference type="GO" id="GO:0004803">
    <property type="term" value="F:transposase activity"/>
    <property type="evidence" value="ECO:0007669"/>
    <property type="project" value="InterPro"/>
</dbReference>
<proteinExistence type="predicted"/>
<dbReference type="RefSeq" id="WP_015045938.1">
    <property type="nucleotide sequence ID" value="NC_018868.3"/>
</dbReference>
<dbReference type="EMBL" id="CP003746">
    <property type="protein sequence ID" value="AFU97765.1"/>
    <property type="molecule type" value="Genomic_DNA"/>
</dbReference>
<dbReference type="PANTHER" id="PTHR36966">
    <property type="entry name" value="REP-ASSOCIATED TYROSINE TRANSPOSASE"/>
    <property type="match status" value="1"/>
</dbReference>
<gene>
    <name evidence="2" type="ordered locus">M5M_02740</name>
</gene>
<protein>
    <recommendedName>
        <fullName evidence="1">Transposase IS200-like domain-containing protein</fullName>
    </recommendedName>
</protein>
<evidence type="ECO:0000259" key="1">
    <source>
        <dbReference type="SMART" id="SM01321"/>
    </source>
</evidence>
<feature type="domain" description="Transposase IS200-like" evidence="1">
    <location>
        <begin position="16"/>
        <end position="125"/>
    </location>
</feature>
<dbReference type="InterPro" id="IPR036515">
    <property type="entry name" value="Transposase_17_sf"/>
</dbReference>
<dbReference type="SMART" id="SM01321">
    <property type="entry name" value="Y1_Tnp"/>
    <property type="match status" value="1"/>
</dbReference>
<dbReference type="SUPFAM" id="SSF143422">
    <property type="entry name" value="Transposase IS200-like"/>
    <property type="match status" value="1"/>
</dbReference>
<keyword evidence="3" id="KW-1185">Reference proteome</keyword>
<dbReference type="Proteomes" id="UP000000466">
    <property type="component" value="Chromosome"/>
</dbReference>
<dbReference type="OrthoDB" id="9791101at2"/>
<dbReference type="PANTHER" id="PTHR36966:SF1">
    <property type="entry name" value="REP-ASSOCIATED TYROSINE TRANSPOSASE"/>
    <property type="match status" value="1"/>
</dbReference>
<evidence type="ECO:0000313" key="2">
    <source>
        <dbReference type="EMBL" id="AFU97765.1"/>
    </source>
</evidence>
<dbReference type="HOGENOM" id="CLU_068226_2_1_6"/>
<dbReference type="GO" id="GO:0043565">
    <property type="term" value="F:sequence-specific DNA binding"/>
    <property type="evidence" value="ECO:0007669"/>
    <property type="project" value="TreeGrafter"/>
</dbReference>
<dbReference type="InterPro" id="IPR002686">
    <property type="entry name" value="Transposase_17"/>
</dbReference>
<dbReference type="Pfam" id="PF01797">
    <property type="entry name" value="Y1_Tnp"/>
    <property type="match status" value="1"/>
</dbReference>
<dbReference type="InterPro" id="IPR052715">
    <property type="entry name" value="RAYT_transposase"/>
</dbReference>
<dbReference type="AlphaFoldDB" id="K4KHV5"/>
<dbReference type="eggNOG" id="COG1943">
    <property type="taxonomic scope" value="Bacteria"/>
</dbReference>
<dbReference type="NCBIfam" id="NF047646">
    <property type="entry name" value="REP_Tyr_transpos"/>
    <property type="match status" value="1"/>
</dbReference>
<dbReference type="STRING" id="1117647.M5M_02740"/>